<evidence type="ECO:0000313" key="2">
    <source>
        <dbReference type="EMBL" id="KAK3349500.1"/>
    </source>
</evidence>
<keyword evidence="2" id="KW-0378">Hydrolase</keyword>
<organism evidence="2 3">
    <name type="scientific">Lasiosphaeria hispida</name>
    <dbReference type="NCBI Taxonomy" id="260671"/>
    <lineage>
        <taxon>Eukaryota</taxon>
        <taxon>Fungi</taxon>
        <taxon>Dikarya</taxon>
        <taxon>Ascomycota</taxon>
        <taxon>Pezizomycotina</taxon>
        <taxon>Sordariomycetes</taxon>
        <taxon>Sordariomycetidae</taxon>
        <taxon>Sordariales</taxon>
        <taxon>Lasiosphaeriaceae</taxon>
        <taxon>Lasiosphaeria</taxon>
    </lineage>
</organism>
<evidence type="ECO:0000313" key="3">
    <source>
        <dbReference type="Proteomes" id="UP001275084"/>
    </source>
</evidence>
<reference evidence="2" key="1">
    <citation type="journal article" date="2023" name="Mol. Phylogenet. Evol.">
        <title>Genome-scale phylogeny and comparative genomics of the fungal order Sordariales.</title>
        <authorList>
            <person name="Hensen N."/>
            <person name="Bonometti L."/>
            <person name="Westerberg I."/>
            <person name="Brannstrom I.O."/>
            <person name="Guillou S."/>
            <person name="Cros-Aarteil S."/>
            <person name="Calhoun S."/>
            <person name="Haridas S."/>
            <person name="Kuo A."/>
            <person name="Mondo S."/>
            <person name="Pangilinan J."/>
            <person name="Riley R."/>
            <person name="LaButti K."/>
            <person name="Andreopoulos B."/>
            <person name="Lipzen A."/>
            <person name="Chen C."/>
            <person name="Yan M."/>
            <person name="Daum C."/>
            <person name="Ng V."/>
            <person name="Clum A."/>
            <person name="Steindorff A."/>
            <person name="Ohm R.A."/>
            <person name="Martin F."/>
            <person name="Silar P."/>
            <person name="Natvig D.O."/>
            <person name="Lalanne C."/>
            <person name="Gautier V."/>
            <person name="Ament-Velasquez S.L."/>
            <person name="Kruys A."/>
            <person name="Hutchinson M.I."/>
            <person name="Powell A.J."/>
            <person name="Barry K."/>
            <person name="Miller A.N."/>
            <person name="Grigoriev I.V."/>
            <person name="Debuchy R."/>
            <person name="Gladieux P."/>
            <person name="Hiltunen Thoren M."/>
            <person name="Johannesson H."/>
        </authorList>
    </citation>
    <scope>NUCLEOTIDE SEQUENCE</scope>
    <source>
        <strain evidence="2">CBS 955.72</strain>
    </source>
</reference>
<keyword evidence="3" id="KW-1185">Reference proteome</keyword>
<dbReference type="AlphaFoldDB" id="A0AAJ0HEV7"/>
<dbReference type="InterPro" id="IPR053121">
    <property type="entry name" value="Spore_Coat_Assembly"/>
</dbReference>
<dbReference type="CDD" id="cd11577">
    <property type="entry name" value="GH71"/>
    <property type="match status" value="1"/>
</dbReference>
<dbReference type="Gene3D" id="3.20.20.80">
    <property type="entry name" value="Glycosidases"/>
    <property type="match status" value="1"/>
</dbReference>
<feature type="region of interest" description="Disordered" evidence="1">
    <location>
        <begin position="444"/>
        <end position="625"/>
    </location>
</feature>
<dbReference type="PANTHER" id="PTHR35365">
    <property type="entry name" value="LP04239P"/>
    <property type="match status" value="1"/>
</dbReference>
<accession>A0AAJ0HEV7</accession>
<sequence>MQVGIVSGRTSSADYDDDMIRAKSLGIDAFALNVGTDSYTEAQLNLAYQSAANNGMKVFISFDFNWFNTYSSAAVVGQWISKYKDKPAQLKIGSRVFSSSFVGDGLDVGTVKSNAGADVFWAPNYHPYKTQASALSNVDAAFNWMAWPSNGQNKAPTSGALLSVQEGDTLYKNWLGSKPYIAPVSPWFSTHYGPEVSYSKNWIFPAELQWYDRWNEILTLGPQYIEIITWNDYGESHYIGPLSSPHGDDGNSKWVNDMPHDGWLDMAKPFIAAFKAGASTVNDYITEDQLVYWYRPTPKDVNCDATDTTMGPANNASGDYFNGRPNGYGTVEDVVFVVSLLKTAGQVTVISGSKSPVTYNAPAGAYAYKVPMGVGKQAFYISRGGSTVVSGTSLRDVTNTCPCGVYNFNAYVGTLPFQPFKGLGGGSYGGFSSGLRVATCSPTPTLNGRVAGPTPTYNPNTGTTTTTSSSSSSSSSSSTKSTTSSTTSSTSSSSSSSTKTTTSSSSSSLSSSSTTSATSSTSSSSSSSTTKPTTTSTSSSSPTSTTKPTTTTTSSSSSSTTKPTTTSSSSSTSKPTTSSSKPTSTSTSTTKPPTTTSSTSTTKPPTTSSSTSKPATTTTSVASGCNSGTVADGESGNYTGLCQFSCSLGYCPPGPCKCFSTGPPAWNQAVVAAGGCPWPGLGDGYRGLCSFTCSRGYCPAGACQPNC</sequence>
<dbReference type="EMBL" id="JAUIQD010000005">
    <property type="protein sequence ID" value="KAK3349500.1"/>
    <property type="molecule type" value="Genomic_DNA"/>
</dbReference>
<proteinExistence type="predicted"/>
<dbReference type="GO" id="GO:0051118">
    <property type="term" value="F:glucan endo-1,3-alpha-glucosidase activity"/>
    <property type="evidence" value="ECO:0007669"/>
    <property type="project" value="InterPro"/>
</dbReference>
<name>A0AAJ0HEV7_9PEZI</name>
<comment type="caution">
    <text evidence="2">The sequence shown here is derived from an EMBL/GenBank/DDBJ whole genome shotgun (WGS) entry which is preliminary data.</text>
</comment>
<gene>
    <name evidence="2" type="ORF">B0T25DRAFT_548277</name>
</gene>
<dbReference type="PANTHER" id="PTHR35365:SF18">
    <property type="entry name" value="MUCIN-19-LIKE-RELATED"/>
    <property type="match status" value="1"/>
</dbReference>
<reference evidence="2" key="2">
    <citation type="submission" date="2023-06" db="EMBL/GenBank/DDBJ databases">
        <authorList>
            <consortium name="Lawrence Berkeley National Laboratory"/>
            <person name="Haridas S."/>
            <person name="Hensen N."/>
            <person name="Bonometti L."/>
            <person name="Westerberg I."/>
            <person name="Brannstrom I.O."/>
            <person name="Guillou S."/>
            <person name="Cros-Aarteil S."/>
            <person name="Calhoun S."/>
            <person name="Kuo A."/>
            <person name="Mondo S."/>
            <person name="Pangilinan J."/>
            <person name="Riley R."/>
            <person name="Labutti K."/>
            <person name="Andreopoulos B."/>
            <person name="Lipzen A."/>
            <person name="Chen C."/>
            <person name="Yanf M."/>
            <person name="Daum C."/>
            <person name="Ng V."/>
            <person name="Clum A."/>
            <person name="Steindorff A."/>
            <person name="Ohm R."/>
            <person name="Martin F."/>
            <person name="Silar P."/>
            <person name="Natvig D."/>
            <person name="Lalanne C."/>
            <person name="Gautier V."/>
            <person name="Ament-Velasquez S.L."/>
            <person name="Kruys A."/>
            <person name="Hutchinson M.I."/>
            <person name="Powell A.J."/>
            <person name="Barry K."/>
            <person name="Miller A.N."/>
            <person name="Grigoriev I.V."/>
            <person name="Debuchy R."/>
            <person name="Gladieux P."/>
            <person name="Thoren M.H."/>
            <person name="Johannesson H."/>
        </authorList>
    </citation>
    <scope>NUCLEOTIDE SEQUENCE</scope>
    <source>
        <strain evidence="2">CBS 955.72</strain>
    </source>
</reference>
<dbReference type="InterPro" id="IPR005197">
    <property type="entry name" value="Glyco_hydro_71"/>
</dbReference>
<evidence type="ECO:0000256" key="1">
    <source>
        <dbReference type="SAM" id="MobiDB-lite"/>
    </source>
</evidence>
<protein>
    <submittedName>
        <fullName evidence="2">Glycoside hydrolase family 71 protein</fullName>
    </submittedName>
</protein>
<dbReference type="Proteomes" id="UP001275084">
    <property type="component" value="Unassembled WGS sequence"/>
</dbReference>
<feature type="compositionally biased region" description="Low complexity" evidence="1">
    <location>
        <begin position="463"/>
        <end position="620"/>
    </location>
</feature>
<dbReference type="Pfam" id="PF03659">
    <property type="entry name" value="Glyco_hydro_71"/>
    <property type="match status" value="1"/>
</dbReference>